<dbReference type="OrthoDB" id="2988509at2"/>
<dbReference type="EMBL" id="RSCM01000005">
    <property type="protein sequence ID" value="RUS97286.1"/>
    <property type="molecule type" value="Genomic_DNA"/>
</dbReference>
<name>A0A3S1C658_ANAVA</name>
<comment type="caution">
    <text evidence="1">The sequence shown here is derived from an EMBL/GenBank/DDBJ whole genome shotgun (WGS) entry which is preliminary data.</text>
</comment>
<proteinExistence type="predicted"/>
<evidence type="ECO:0000313" key="1">
    <source>
        <dbReference type="EMBL" id="RUS97286.1"/>
    </source>
</evidence>
<gene>
    <name evidence="1" type="ORF">DSM107003_20270</name>
</gene>
<evidence type="ECO:0000313" key="2">
    <source>
        <dbReference type="Proteomes" id="UP000276103"/>
    </source>
</evidence>
<sequence length="443" mass="51725">MSTESADNLLLLQQLEKLCQRANLDIERRNQEDINHGFCLKLNAGNDSINIDITHNEAKLIPKDDIFFETIKKISGMSEFHAYYSIEDRYIEAMINCEDRPQGHDSIYKNLIKPRINNEEENSRTVININNDNYSMIKLSIGLSTPTFSVLATLKDPISQPQIKEYSTIRIEQVAISSHEQALEILEKFATSLILELNYYTGVSIYLSDQGPYSKSLSDLKAESNRYLIKNRIHSKPTVDIKICAYEKSPLSLYIYSLSEEEMPVSQYLHYYQVIEFYLLKFADQEALRIMKETIKHSSFYQSEQILDSNINNLFKKIKDKIRGQTEEDLLKLTIKDCVNTEELKLFFQEKEDRQKFFKTYDKWKDITIRESPLSEGGDLINKTAIRIYDIRCQIVHTKNDPTDRRKFILPLSTQAQKLGYDIELVKFIARKVLEHFSKPFEL</sequence>
<protein>
    <submittedName>
        <fullName evidence="1">Uncharacterized protein</fullName>
    </submittedName>
</protein>
<reference evidence="1 2" key="1">
    <citation type="journal article" date="2019" name="Genome Biol. Evol.">
        <title>Day and night: Metabolic profiles and evolutionary relationships of six axenic non-marine cyanobacteria.</title>
        <authorList>
            <person name="Will S.E."/>
            <person name="Henke P."/>
            <person name="Boedeker C."/>
            <person name="Huang S."/>
            <person name="Brinkmann H."/>
            <person name="Rohde M."/>
            <person name="Jarek M."/>
            <person name="Friedl T."/>
            <person name="Seufert S."/>
            <person name="Schumacher M."/>
            <person name="Overmann J."/>
            <person name="Neumann-Schaal M."/>
            <person name="Petersen J."/>
        </authorList>
    </citation>
    <scope>NUCLEOTIDE SEQUENCE [LARGE SCALE GENOMIC DNA]</scope>
    <source>
        <strain evidence="1 2">SAG 1403-4b</strain>
    </source>
</reference>
<dbReference type="RefSeq" id="WP_127053823.1">
    <property type="nucleotide sequence ID" value="NZ_RSCM01000005.1"/>
</dbReference>
<keyword evidence="2" id="KW-1185">Reference proteome</keyword>
<accession>A0A3S1C658</accession>
<dbReference type="AlphaFoldDB" id="A0A3S1C658"/>
<dbReference type="Proteomes" id="UP000276103">
    <property type="component" value="Unassembled WGS sequence"/>
</dbReference>
<organism evidence="1 2">
    <name type="scientific">Trichormus variabilis SAG 1403-4b</name>
    <dbReference type="NCBI Taxonomy" id="447716"/>
    <lineage>
        <taxon>Bacteria</taxon>
        <taxon>Bacillati</taxon>
        <taxon>Cyanobacteriota</taxon>
        <taxon>Cyanophyceae</taxon>
        <taxon>Nostocales</taxon>
        <taxon>Nostocaceae</taxon>
        <taxon>Trichormus</taxon>
    </lineage>
</organism>